<proteinExistence type="predicted"/>
<reference evidence="2" key="1">
    <citation type="journal article" date="2019" name="Int. J. Syst. Evol. Microbiol.">
        <title>The Global Catalogue of Microorganisms (GCM) 10K type strain sequencing project: providing services to taxonomists for standard genome sequencing and annotation.</title>
        <authorList>
            <consortium name="The Broad Institute Genomics Platform"/>
            <consortium name="The Broad Institute Genome Sequencing Center for Infectious Disease"/>
            <person name="Wu L."/>
            <person name="Ma J."/>
        </authorList>
    </citation>
    <scope>NUCLEOTIDE SEQUENCE [LARGE SCALE GENOMIC DNA]</scope>
    <source>
        <strain evidence="2">KCTC 33522</strain>
    </source>
</reference>
<keyword evidence="2" id="KW-1185">Reference proteome</keyword>
<evidence type="ECO:0000313" key="1">
    <source>
        <dbReference type="EMBL" id="MFD2869213.1"/>
    </source>
</evidence>
<dbReference type="RefSeq" id="WP_380148007.1">
    <property type="nucleotide sequence ID" value="NZ_JBHUOR010000105.1"/>
</dbReference>
<dbReference type="EMBL" id="JBHUOR010000105">
    <property type="protein sequence ID" value="MFD2869213.1"/>
    <property type="molecule type" value="Genomic_DNA"/>
</dbReference>
<sequence length="176" mass="19915">MKKILLAIILIISGTFMTSAFLNMNLQAEAKEKSMSSKLAKNLKKGTFPDAYGKIGLLKKNLKSHNGLLVTPFIEDTIGDDYYVFNSSNPTPNSKIILIERSYTYLISSSSIKKKLGKELKYYSLSNSVQENRTSFYKAGKYYVSIYKFSSISDTYTILQVGTKKAIMHSYDVIFY</sequence>
<gene>
    <name evidence="1" type="ORF">ACFSY7_11985</name>
</gene>
<name>A0ABW5Y1J9_9BACL</name>
<organism evidence="1 2">
    <name type="scientific">Kurthia populi</name>
    <dbReference type="NCBI Taxonomy" id="1562132"/>
    <lineage>
        <taxon>Bacteria</taxon>
        <taxon>Bacillati</taxon>
        <taxon>Bacillota</taxon>
        <taxon>Bacilli</taxon>
        <taxon>Bacillales</taxon>
        <taxon>Caryophanaceae</taxon>
        <taxon>Kurthia</taxon>
    </lineage>
</organism>
<evidence type="ECO:0000313" key="2">
    <source>
        <dbReference type="Proteomes" id="UP001597568"/>
    </source>
</evidence>
<accession>A0ABW5Y1J9</accession>
<protein>
    <submittedName>
        <fullName evidence="1">Uncharacterized protein</fullName>
    </submittedName>
</protein>
<dbReference type="Proteomes" id="UP001597568">
    <property type="component" value="Unassembled WGS sequence"/>
</dbReference>
<comment type="caution">
    <text evidence="1">The sequence shown here is derived from an EMBL/GenBank/DDBJ whole genome shotgun (WGS) entry which is preliminary data.</text>
</comment>